<dbReference type="InterPro" id="IPR010932">
    <property type="entry name" value="Lg_T_Ag_Polyomavir_C"/>
</dbReference>
<comment type="catalytic activity">
    <reaction evidence="26">
        <text>Couples ATP hydrolysis with the unwinding of duplex DNA by translocating in the 3'-5' direction.</text>
        <dbReference type="EC" id="5.6.2.4"/>
    </reaction>
</comment>
<feature type="domain" description="SF3 helicase" evidence="33">
    <location>
        <begin position="417"/>
        <end position="573"/>
    </location>
</feature>
<dbReference type="Gene3D" id="3.40.1310.20">
    <property type="match status" value="1"/>
</dbReference>
<dbReference type="Gene3D" id="1.10.287.110">
    <property type="entry name" value="DnaJ domain"/>
    <property type="match status" value="1"/>
</dbReference>
<keyword evidence="25" id="KW-1096">Inhibition of host JAK1 by virus</keyword>
<dbReference type="InterPro" id="IPR001623">
    <property type="entry name" value="DnaJ_domain"/>
</dbReference>
<evidence type="ECO:0000256" key="24">
    <source>
        <dbReference type="ARBA" id="ARBA00023309"/>
    </source>
</evidence>
<dbReference type="PROSITE" id="PS51341">
    <property type="entry name" value="ZF_LTAG_D1"/>
    <property type="match status" value="1"/>
</dbReference>
<evidence type="ECO:0000256" key="7">
    <source>
        <dbReference type="ARBA" id="ARBA00022562"/>
    </source>
</evidence>
<evidence type="ECO:0000256" key="6">
    <source>
        <dbReference type="ARBA" id="ARBA00022553"/>
    </source>
</evidence>
<evidence type="ECO:0000256" key="22">
    <source>
        <dbReference type="ARBA" id="ARBA00023258"/>
    </source>
</evidence>
<evidence type="ECO:0000256" key="23">
    <source>
        <dbReference type="ARBA" id="ARBA00023280"/>
    </source>
</evidence>
<keyword evidence="23" id="KW-0899">Viral immunoevasion</keyword>
<dbReference type="InterPro" id="IPR003133">
    <property type="entry name" value="T_Ag_DNA-bd"/>
</dbReference>
<keyword evidence="10" id="KW-0235">DNA replication</keyword>
<evidence type="ECO:0000256" key="32">
    <source>
        <dbReference type="SAM" id="MobiDB-lite"/>
    </source>
</evidence>
<keyword evidence="15" id="KW-0347">Helicase</keyword>
<dbReference type="GO" id="GO:0042025">
    <property type="term" value="C:host cell nucleus"/>
    <property type="evidence" value="ECO:0007669"/>
    <property type="project" value="UniProtKB-SubCell"/>
</dbReference>
<evidence type="ECO:0000256" key="26">
    <source>
        <dbReference type="ARBA" id="ARBA00034617"/>
    </source>
</evidence>
<keyword evidence="20 30" id="KW-0238">DNA-binding</keyword>
<evidence type="ECO:0000256" key="21">
    <source>
        <dbReference type="ARBA" id="ARBA00023235"/>
    </source>
</evidence>
<feature type="region of interest" description="Disordered" evidence="32">
    <location>
        <begin position="108"/>
        <end position="146"/>
    </location>
</feature>
<dbReference type="GO" id="GO:0039576">
    <property type="term" value="P:symbiont-mediated suppression of host JAK-STAT cascade via inhibition of JAK1 activity"/>
    <property type="evidence" value="ECO:0007669"/>
    <property type="project" value="UniProtKB-KW"/>
</dbReference>
<evidence type="ECO:0000256" key="14">
    <source>
        <dbReference type="ARBA" id="ARBA00022801"/>
    </source>
</evidence>
<keyword evidence="13 31" id="KW-0863">Zinc-finger</keyword>
<evidence type="ECO:0000256" key="5">
    <source>
        <dbReference type="ARBA" id="ARBA00022518"/>
    </source>
</evidence>
<evidence type="ECO:0000256" key="13">
    <source>
        <dbReference type="ARBA" id="ARBA00022771"/>
    </source>
</evidence>
<keyword evidence="12" id="KW-0547">Nucleotide-binding</keyword>
<evidence type="ECO:0000313" key="36">
    <source>
        <dbReference type="EMBL" id="WIL01352.1"/>
    </source>
</evidence>
<dbReference type="Gene3D" id="3.40.50.300">
    <property type="entry name" value="P-loop containing nucleotide triphosphate hydrolases"/>
    <property type="match status" value="1"/>
</dbReference>
<evidence type="ECO:0000256" key="17">
    <source>
        <dbReference type="ARBA" id="ARBA00022833"/>
    </source>
</evidence>
<dbReference type="EC" id="5.6.2.4" evidence="27"/>
<evidence type="ECO:0000256" key="30">
    <source>
        <dbReference type="PROSITE-ProRule" id="PRU00620"/>
    </source>
</evidence>
<dbReference type="SUPFAM" id="SSF46565">
    <property type="entry name" value="Chaperone J-domain"/>
    <property type="match status" value="1"/>
</dbReference>
<keyword evidence="14" id="KW-0378">Hydrolase</keyword>
<dbReference type="Pfam" id="PF02217">
    <property type="entry name" value="T_Ag_DNA_bind"/>
    <property type="match status" value="1"/>
</dbReference>
<comment type="subcellular location">
    <subcellularLocation>
        <location evidence="2">Host nucleus</location>
    </subcellularLocation>
</comment>
<keyword evidence="5" id="KW-0244">Early protein</keyword>
<evidence type="ECO:0000256" key="25">
    <source>
        <dbReference type="ARBA" id="ARBA00023318"/>
    </source>
</evidence>
<dbReference type="InterPro" id="IPR037102">
    <property type="entry name" value="Znf_lg_T-Ag_D1_dom_sf"/>
</dbReference>
<dbReference type="PROSITE" id="PS51206">
    <property type="entry name" value="SF3_HELICASE_1"/>
    <property type="match status" value="1"/>
</dbReference>
<organism evidence="36">
    <name type="scientific">sonrod polyomavirus 1</name>
    <dbReference type="NCBI Taxonomy" id="3040504"/>
    <lineage>
        <taxon>Viruses</taxon>
        <taxon>Monodnaviria</taxon>
        <taxon>Shotokuvirae</taxon>
        <taxon>Cossaviricota</taxon>
        <taxon>Papovaviricetes</taxon>
        <taxon>Sepolyvirales</taxon>
        <taxon>Polyomaviridae</taxon>
        <taxon>Betapolyomavirus</taxon>
    </lineage>
</organism>
<evidence type="ECO:0000256" key="29">
    <source>
        <dbReference type="ARBA" id="ARBA00048988"/>
    </source>
</evidence>
<name>A0AA49FHV0_9POLY</name>
<feature type="domain" description="T-ag D1-type" evidence="35">
    <location>
        <begin position="281"/>
        <end position="373"/>
    </location>
</feature>
<dbReference type="PROSITE" id="PS51287">
    <property type="entry name" value="T_AG_OBD"/>
    <property type="match status" value="1"/>
</dbReference>
<evidence type="ECO:0000259" key="34">
    <source>
        <dbReference type="PROSITE" id="PS51287"/>
    </source>
</evidence>
<evidence type="ECO:0000256" key="15">
    <source>
        <dbReference type="ARBA" id="ARBA00022806"/>
    </source>
</evidence>
<dbReference type="InterPro" id="IPR017910">
    <property type="entry name" value="Znf_lg_T-Ag_D1-typ"/>
</dbReference>
<evidence type="ECO:0000259" key="35">
    <source>
        <dbReference type="PROSITE" id="PS51341"/>
    </source>
</evidence>
<keyword evidence="17" id="KW-0862">Zinc</keyword>
<keyword evidence="4" id="KW-1121">Modulation of host cell cycle by virus</keyword>
<dbReference type="Gene3D" id="1.10.10.510">
    <property type="entry name" value="Zinc finger, large T-antigen D1 domain"/>
    <property type="match status" value="1"/>
</dbReference>
<evidence type="ECO:0000256" key="11">
    <source>
        <dbReference type="ARBA" id="ARBA00022723"/>
    </source>
</evidence>
<dbReference type="GO" id="GO:0039645">
    <property type="term" value="P:symbiont-mediated perturbation of host cell cycle G1/S transition checkpoint"/>
    <property type="evidence" value="ECO:0007669"/>
    <property type="project" value="UniProtKB-KW"/>
</dbReference>
<dbReference type="GO" id="GO:0039502">
    <property type="term" value="P:symbiont-mediated suppression of host type I interferon-mediated signaling pathway"/>
    <property type="evidence" value="ECO:0007669"/>
    <property type="project" value="UniProtKB-KW"/>
</dbReference>
<evidence type="ECO:0000256" key="10">
    <source>
        <dbReference type="ARBA" id="ARBA00022705"/>
    </source>
</evidence>
<evidence type="ECO:0000256" key="9">
    <source>
        <dbReference type="ARBA" id="ARBA00022632"/>
    </source>
</evidence>
<evidence type="ECO:0000256" key="8">
    <source>
        <dbReference type="ARBA" id="ARBA00022581"/>
    </source>
</evidence>
<feature type="domain" description="T-ag OBD" evidence="34">
    <location>
        <begin position="153"/>
        <end position="270"/>
    </location>
</feature>
<keyword evidence="7" id="KW-1048">Host nucleus</keyword>
<evidence type="ECO:0000256" key="20">
    <source>
        <dbReference type="ARBA" id="ARBA00023125"/>
    </source>
</evidence>
<evidence type="ECO:0000256" key="18">
    <source>
        <dbReference type="ARBA" id="ARBA00022840"/>
    </source>
</evidence>
<keyword evidence="16" id="KW-1114">Inhibition of host interferon signaling pathway by virus</keyword>
<keyword evidence="18" id="KW-0067">ATP-binding</keyword>
<keyword evidence="6" id="KW-0597">Phosphoprotein</keyword>
<keyword evidence="9" id="KW-1090">Inhibition of host innate immune response by virus</keyword>
<sequence length="691" mass="78625">MDQTLNRDEAQELMGLLGLNMSFWGNLPATRRAYLAKAKQLHPDKGGNVIEMQRLNELYLKLEETVKTVHSNSQREAWTWNFSQVPTYGTPEWDIWWREINKDWDDIDLTCNEDMPESPGPPSSSKRPAEEEASQHTPPKKKATYSDYTGALPGDLDKYCSQAVLSNRTHTVFVIHTTAEKGPVIYKRTMSKYKATFGSIHHHPPSLTAIIFIITPTKHRAQALLNFCKSLCTVSFVIVKAVTNVYMAYACLKDPPFETGTESIPGGLSREDFFAEQGEEKAQVNWQQVTAYATAVGVEDVLLLMGMYIGFAADTQGCKMCDDKALPAHYRHHADHYANAQLFVDCKNQKSVCQQACDAVSAQKRVDSVYKTRDELLLDRFEHVLDIMHHRLKGTEDMMLYMSGVAWFLTLHENIDDIVVSCLEMLVANIPKQRYWLFQGPINTGKTTLASAIVELCNGVCLNINLPWERIGFELGVAIDKFMVCFEDVKGHGGGRGLPSGSGISNLDNLRDHMDGAVRVNLEKKHVNKRSQIFPPGIVTMNDYHVPPTVMARFDRAYRFESKWYLRRCLERTPQMREFRVLHSPITLMLLLIYSRPISDFNEKLHEKVVTWKQTLDAHVGEEGMLNMRKRIRYGINVFAEEVPPYQESQNSMSLFSTQSPPNTPPSTTPPHDDDDNQPSTTYISFERRNK</sequence>
<dbReference type="GO" id="GO:0005524">
    <property type="term" value="F:ATP binding"/>
    <property type="evidence" value="ECO:0007669"/>
    <property type="project" value="UniProtKB-KW"/>
</dbReference>
<dbReference type="GO" id="GO:0003688">
    <property type="term" value="F:DNA replication origin binding"/>
    <property type="evidence" value="ECO:0007669"/>
    <property type="project" value="InterPro"/>
</dbReference>
<feature type="region of interest" description="Disordered" evidence="32">
    <location>
        <begin position="649"/>
        <end position="691"/>
    </location>
</feature>
<evidence type="ECO:0000256" key="16">
    <source>
        <dbReference type="ARBA" id="ARBA00022830"/>
    </source>
</evidence>
<dbReference type="SMART" id="SM00271">
    <property type="entry name" value="DnaJ"/>
    <property type="match status" value="1"/>
</dbReference>
<proteinExistence type="predicted"/>
<reference evidence="36" key="1">
    <citation type="submission" date="2023-04" db="EMBL/GenBank/DDBJ databases">
        <title>Identification of novel polyomavirus in wild Sonoran Desert rodents of the family Heteromyidae.</title>
        <authorList>
            <person name="Vargas K."/>
            <person name="Kraberger S."/>
            <person name="Custer J.M."/>
            <person name="Paietta E.N."/>
            <person name="Culver M."/>
            <person name="Dolby G."/>
            <person name="Varsani A."/>
        </authorList>
    </citation>
    <scope>NUCLEOTIDE SEQUENCE</scope>
    <source>
        <strain evidence="36">PyVBGG12</strain>
    </source>
</reference>
<keyword evidence="8" id="KW-0945">Host-virus interaction</keyword>
<evidence type="ECO:0000256" key="2">
    <source>
        <dbReference type="ARBA" id="ARBA00004147"/>
    </source>
</evidence>
<evidence type="ECO:0000256" key="28">
    <source>
        <dbReference type="ARBA" id="ARBA00045019"/>
    </source>
</evidence>
<dbReference type="InterPro" id="IPR016392">
    <property type="entry name" value="Lg_T_Ag_polyomavir"/>
</dbReference>
<dbReference type="GO" id="GO:0006260">
    <property type="term" value="P:DNA replication"/>
    <property type="evidence" value="ECO:0007669"/>
    <property type="project" value="UniProtKB-KW"/>
</dbReference>
<dbReference type="EMBL" id="OQ799311">
    <property type="protein sequence ID" value="WIL01352.1"/>
    <property type="molecule type" value="Genomic_DNA"/>
</dbReference>
<evidence type="ECO:0000256" key="1">
    <source>
        <dbReference type="ARBA" id="ARBA00001946"/>
    </source>
</evidence>
<evidence type="ECO:0000256" key="27">
    <source>
        <dbReference type="ARBA" id="ARBA00034808"/>
    </source>
</evidence>
<dbReference type="InterPro" id="IPR027417">
    <property type="entry name" value="P-loop_NTPase"/>
</dbReference>
<dbReference type="InterPro" id="IPR014015">
    <property type="entry name" value="Helicase_SF3_DNA-vir"/>
</dbReference>
<comment type="cofactor">
    <cofactor evidence="1">
        <name>Mg(2+)</name>
        <dbReference type="ChEBI" id="CHEBI:18420"/>
    </cofactor>
</comment>
<accession>A0AA49FHV0</accession>
<evidence type="ECO:0000256" key="3">
    <source>
        <dbReference type="ARBA" id="ARBA00018805"/>
    </source>
</evidence>
<dbReference type="SUPFAM" id="SSF52540">
    <property type="entry name" value="P-loop containing nucleoside triphosphate hydrolases"/>
    <property type="match status" value="1"/>
</dbReference>
<keyword evidence="24" id="KW-1078">G1/S host cell cycle checkpoint dysregulation by virus</keyword>
<evidence type="ECO:0000256" key="31">
    <source>
        <dbReference type="PROSITE-ProRule" id="PRU00671"/>
    </source>
</evidence>
<dbReference type="GO" id="GO:0052170">
    <property type="term" value="P:symbiont-mediated suppression of host innate immune response"/>
    <property type="evidence" value="ECO:0007669"/>
    <property type="project" value="UniProtKB-KW"/>
</dbReference>
<keyword evidence="21" id="KW-0413">Isomerase</keyword>
<dbReference type="Gene3D" id="1.20.1050.70">
    <property type="entry name" value="Large T antigen, SV40, domain 3"/>
    <property type="match status" value="1"/>
</dbReference>
<dbReference type="GO" id="GO:0016787">
    <property type="term" value="F:hydrolase activity"/>
    <property type="evidence" value="ECO:0007669"/>
    <property type="project" value="UniProtKB-KW"/>
</dbReference>
<evidence type="ECO:0000256" key="4">
    <source>
        <dbReference type="ARBA" id="ARBA00022504"/>
    </source>
</evidence>
<keyword evidence="11" id="KW-0479">Metal-binding</keyword>
<dbReference type="PIRSF" id="PIRSF003368">
    <property type="entry name" value="Large_T_antigen_polyomaV"/>
    <property type="match status" value="1"/>
</dbReference>
<keyword evidence="22" id="KW-0922">Interferon antiviral system evasion</keyword>
<evidence type="ECO:0000259" key="33">
    <source>
        <dbReference type="PROSITE" id="PS51206"/>
    </source>
</evidence>
<comment type="catalytic activity">
    <reaction evidence="29">
        <text>ATP + H2O = ADP + phosphate + H(+)</text>
        <dbReference type="Rhea" id="RHEA:13065"/>
        <dbReference type="ChEBI" id="CHEBI:15377"/>
        <dbReference type="ChEBI" id="CHEBI:15378"/>
        <dbReference type="ChEBI" id="CHEBI:30616"/>
        <dbReference type="ChEBI" id="CHEBI:43474"/>
        <dbReference type="ChEBI" id="CHEBI:456216"/>
        <dbReference type="EC" id="5.6.2.4"/>
    </reaction>
</comment>
<keyword evidence="19" id="KW-0007">Acetylation</keyword>
<evidence type="ECO:0000256" key="19">
    <source>
        <dbReference type="ARBA" id="ARBA00022990"/>
    </source>
</evidence>
<dbReference type="GO" id="GO:0043138">
    <property type="term" value="F:3'-5' DNA helicase activity"/>
    <property type="evidence" value="ECO:0007669"/>
    <property type="project" value="UniProtKB-EC"/>
</dbReference>
<protein>
    <recommendedName>
        <fullName evidence="3">Large T antigen</fullName>
        <ecNumber evidence="27">5.6.2.4</ecNumber>
    </recommendedName>
    <alternativeName>
        <fullName evidence="28">DNA 3'-5' helicase large T antigen</fullName>
    </alternativeName>
</protein>
<dbReference type="Pfam" id="PF06431">
    <property type="entry name" value="Polyoma_lg_T_C"/>
    <property type="match status" value="1"/>
</dbReference>
<dbReference type="GO" id="GO:0008270">
    <property type="term" value="F:zinc ion binding"/>
    <property type="evidence" value="ECO:0007669"/>
    <property type="project" value="UniProtKB-KW"/>
</dbReference>
<dbReference type="InterPro" id="IPR036869">
    <property type="entry name" value="J_dom_sf"/>
</dbReference>
<dbReference type="SUPFAM" id="SSF55464">
    <property type="entry name" value="Origin of replication-binding domain, RBD-like"/>
    <property type="match status" value="1"/>
</dbReference>
<feature type="DNA-binding region" description="T-ag OBD" evidence="30">
    <location>
        <begin position="153"/>
        <end position="270"/>
    </location>
</feature>
<evidence type="ECO:0000256" key="12">
    <source>
        <dbReference type="ARBA" id="ARBA00022741"/>
    </source>
</evidence>